<dbReference type="CDD" id="cd18316">
    <property type="entry name" value="BTB_POZ_KCTD-like"/>
    <property type="match status" value="1"/>
</dbReference>
<dbReference type="Proteomes" id="UP000031512">
    <property type="component" value="Chromosome 3"/>
</dbReference>
<dbReference type="Pfam" id="PF02214">
    <property type="entry name" value="BTB_2"/>
    <property type="match status" value="1"/>
</dbReference>
<dbReference type="PANTHER" id="PTHR14499:SF136">
    <property type="entry name" value="GH08630P"/>
    <property type="match status" value="1"/>
</dbReference>
<dbReference type="InterPro" id="IPR003131">
    <property type="entry name" value="T1-type_BTB"/>
</dbReference>
<protein>
    <submittedName>
        <fullName evidence="2">Potassium channel tetramerization domain-containing protein</fullName>
        <ecNumber evidence="2">3.1.4.17</ecNumber>
    </submittedName>
</protein>
<reference evidence="2 3" key="1">
    <citation type="journal article" date="2012" name="BMC Genomics">
        <title>Comparative genomic analysis and phylogenetic position of Theileria equi.</title>
        <authorList>
            <person name="Kappmeyer L.S."/>
            <person name="Thiagarajan M."/>
            <person name="Herndon D.R."/>
            <person name="Ramsay J.D."/>
            <person name="Caler E."/>
            <person name="Djikeng A."/>
            <person name="Gillespie J.J."/>
            <person name="Lau A.O."/>
            <person name="Roalson E.H."/>
            <person name="Silva J.C."/>
            <person name="Silva M.G."/>
            <person name="Suarez C.E."/>
            <person name="Ueti M.W."/>
            <person name="Nene V.M."/>
            <person name="Mealey R.H."/>
            <person name="Knowles D.P."/>
            <person name="Brayton K.A."/>
        </authorList>
    </citation>
    <scope>NUCLEOTIDE SEQUENCE [LARGE SCALE GENOMIC DNA]</scope>
    <source>
        <strain evidence="2 3">WA</strain>
    </source>
</reference>
<dbReference type="GeneID" id="15804787"/>
<dbReference type="KEGG" id="beq:BEWA_007590"/>
<accession>L0B0K8</accession>
<sequence>MQTPKKKRSDYDFYFRGVNNNFCPPTIDSSTYTCLSEPNIKDTIRYDDIKTKPFLNNQVVNINVGGIRYTTTLSTLSRDKNSYLYKYVVGVIKGIDFSNDDKCFEGYVNISTVNPGDFISIFVDRDGNIFQYILNYLRNGELFVPDDLFIYQSILSDAKFYNITDLVNKVQRKIDGLTDVPCDEVMVVYDKSNEPCPNQSQRTDFEPIDNVPISQLTNSEYSHPHSQNYFLTINETDNIEESCEFIQTTPLRSLGDVEFNTSADF</sequence>
<dbReference type="InterPro" id="IPR011333">
    <property type="entry name" value="SKP1/BTB/POZ_sf"/>
</dbReference>
<dbReference type="STRING" id="1537102.L0B0K8"/>
<feature type="domain" description="BTB" evidence="1">
    <location>
        <begin position="58"/>
        <end position="178"/>
    </location>
</feature>
<keyword evidence="2" id="KW-0407">Ion channel</keyword>
<dbReference type="SUPFAM" id="SSF54695">
    <property type="entry name" value="POZ domain"/>
    <property type="match status" value="1"/>
</dbReference>
<evidence type="ECO:0000259" key="1">
    <source>
        <dbReference type="SMART" id="SM00225"/>
    </source>
</evidence>
<dbReference type="SMART" id="SM00225">
    <property type="entry name" value="BTB"/>
    <property type="match status" value="1"/>
</dbReference>
<evidence type="ECO:0000313" key="3">
    <source>
        <dbReference type="Proteomes" id="UP000031512"/>
    </source>
</evidence>
<proteinExistence type="predicted"/>
<keyword evidence="3" id="KW-1185">Reference proteome</keyword>
<name>L0B0K8_THEEQ</name>
<dbReference type="eggNOG" id="KOG2723">
    <property type="taxonomic scope" value="Eukaryota"/>
</dbReference>
<evidence type="ECO:0000313" key="2">
    <source>
        <dbReference type="EMBL" id="AFZ81350.1"/>
    </source>
</evidence>
<gene>
    <name evidence="2" type="ORF">BEWA_007590</name>
</gene>
<dbReference type="RefSeq" id="XP_004831016.1">
    <property type="nucleotide sequence ID" value="XM_004830959.1"/>
</dbReference>
<dbReference type="EMBL" id="CP001670">
    <property type="protein sequence ID" value="AFZ81350.1"/>
    <property type="molecule type" value="Genomic_DNA"/>
</dbReference>
<dbReference type="Gene3D" id="3.30.710.10">
    <property type="entry name" value="Potassium Channel Kv1.1, Chain A"/>
    <property type="match status" value="1"/>
</dbReference>
<organism evidence="2 3">
    <name type="scientific">Theileria equi strain WA</name>
    <dbReference type="NCBI Taxonomy" id="1537102"/>
    <lineage>
        <taxon>Eukaryota</taxon>
        <taxon>Sar</taxon>
        <taxon>Alveolata</taxon>
        <taxon>Apicomplexa</taxon>
        <taxon>Aconoidasida</taxon>
        <taxon>Piroplasmida</taxon>
        <taxon>Theileriidae</taxon>
        <taxon>Theileria</taxon>
    </lineage>
</organism>
<dbReference type="GO" id="GO:0004114">
    <property type="term" value="F:3',5'-cyclic-nucleotide phosphodiesterase activity"/>
    <property type="evidence" value="ECO:0007669"/>
    <property type="project" value="UniProtKB-EC"/>
</dbReference>
<dbReference type="InterPro" id="IPR000210">
    <property type="entry name" value="BTB/POZ_dom"/>
</dbReference>
<dbReference type="GO" id="GO:0051260">
    <property type="term" value="P:protein homooligomerization"/>
    <property type="evidence" value="ECO:0007669"/>
    <property type="project" value="InterPro"/>
</dbReference>
<dbReference type="EC" id="3.1.4.17" evidence="2"/>
<keyword evidence="2" id="KW-0378">Hydrolase</keyword>
<dbReference type="VEuPathDB" id="PiroplasmaDB:BEWA_007590"/>
<dbReference type="OrthoDB" id="2414723at2759"/>
<dbReference type="PANTHER" id="PTHR14499">
    <property type="entry name" value="POTASSIUM CHANNEL TETRAMERIZATION DOMAIN-CONTAINING"/>
    <property type="match status" value="1"/>
</dbReference>
<keyword evidence="2" id="KW-0813">Transport</keyword>
<dbReference type="AlphaFoldDB" id="L0B0K8"/>
<keyword evidence="2" id="KW-0406">Ion transport</keyword>
<dbReference type="GO" id="GO:0034220">
    <property type="term" value="P:monoatomic ion transmembrane transport"/>
    <property type="evidence" value="ECO:0007669"/>
    <property type="project" value="UniProtKB-KW"/>
</dbReference>